<keyword evidence="13" id="KW-0756">Sterol biosynthesis</keyword>
<keyword evidence="15" id="KW-0576">Peroxisome</keyword>
<dbReference type="GO" id="GO:0008299">
    <property type="term" value="P:isoprenoid biosynthetic process"/>
    <property type="evidence" value="ECO:0007669"/>
    <property type="project" value="InterPro"/>
</dbReference>
<dbReference type="FunFam" id="3.30.70.420:FF:000001">
    <property type="entry name" value="3-hydroxy-3-methylglutaryl coenzyme A reductase"/>
    <property type="match status" value="1"/>
</dbReference>
<dbReference type="UniPathway" id="UPA00058">
    <property type="reaction ID" value="UER00103"/>
</dbReference>
<dbReference type="InterPro" id="IPR004554">
    <property type="entry name" value="HMG_CoA_Rdtase_eu_arc"/>
</dbReference>
<feature type="region of interest" description="Disordered" evidence="21">
    <location>
        <begin position="343"/>
        <end position="397"/>
    </location>
</feature>
<dbReference type="Gene3D" id="3.30.70.420">
    <property type="entry name" value="Hydroxymethylglutaryl-CoA reductase, class I/II, NAD/NADP-binding domain"/>
    <property type="match status" value="1"/>
</dbReference>
<feature type="domain" description="SSD" evidence="22">
    <location>
        <begin position="60"/>
        <end position="217"/>
    </location>
</feature>
<dbReference type="PANTHER" id="PTHR10572:SF24">
    <property type="entry name" value="3-HYDROXY-3-METHYLGLUTARYL-COENZYME A REDUCTASE"/>
    <property type="match status" value="1"/>
</dbReference>
<evidence type="ECO:0000256" key="13">
    <source>
        <dbReference type="ARBA" id="ARBA00023011"/>
    </source>
</evidence>
<keyword evidence="16" id="KW-1207">Sterol metabolism</keyword>
<reference evidence="23" key="2">
    <citation type="submission" date="2025-08" db="UniProtKB">
        <authorList>
            <consortium name="Ensembl"/>
        </authorList>
    </citation>
    <scope>IDENTIFICATION</scope>
</reference>
<evidence type="ECO:0000256" key="11">
    <source>
        <dbReference type="ARBA" id="ARBA00022989"/>
    </source>
</evidence>
<name>A0A3P8VR92_CYNSE</name>
<dbReference type="SUPFAM" id="SSF55035">
    <property type="entry name" value="NAD-binding domain of HMG-CoA reductase"/>
    <property type="match status" value="1"/>
</dbReference>
<dbReference type="InterPro" id="IPR009023">
    <property type="entry name" value="HMG_CoA_Rdtase_NAD(P)-bd_sf"/>
</dbReference>
<evidence type="ECO:0000256" key="9">
    <source>
        <dbReference type="ARBA" id="ARBA00022857"/>
    </source>
</evidence>
<keyword evidence="17" id="KW-0325">Glycoprotein</keyword>
<keyword evidence="12 20" id="KW-0560">Oxidoreductase</keyword>
<keyword evidence="8 20" id="KW-0256">Endoplasmic reticulum</keyword>
<keyword evidence="14 20" id="KW-0472">Membrane</keyword>
<keyword evidence="10" id="KW-0443">Lipid metabolism</keyword>
<keyword evidence="10" id="KW-0752">Steroid biosynthesis</keyword>
<dbReference type="GO" id="GO:0005789">
    <property type="term" value="C:endoplasmic reticulum membrane"/>
    <property type="evidence" value="ECO:0007669"/>
    <property type="project" value="UniProtKB-SubCell"/>
</dbReference>
<dbReference type="GO" id="GO:0005778">
    <property type="term" value="C:peroxisomal membrane"/>
    <property type="evidence" value="ECO:0007669"/>
    <property type="project" value="UniProtKB-SubCell"/>
</dbReference>
<comment type="subcellular location">
    <subcellularLocation>
        <location evidence="1 20">Endoplasmic reticulum membrane</location>
        <topology evidence="1 20">Multi-pass membrane protein</topology>
    </subcellularLocation>
    <subcellularLocation>
        <location evidence="2">Peroxisome membrane</location>
        <topology evidence="2">Multi-pass membrane protein</topology>
    </subcellularLocation>
</comment>
<comment type="catalytic activity">
    <reaction evidence="19">
        <text>(R)-mevalonate + 2 NADP(+) + CoA = (3S)-3-hydroxy-3-methylglutaryl-CoA + 2 NADPH + 2 H(+)</text>
        <dbReference type="Rhea" id="RHEA:15989"/>
        <dbReference type="ChEBI" id="CHEBI:15378"/>
        <dbReference type="ChEBI" id="CHEBI:36464"/>
        <dbReference type="ChEBI" id="CHEBI:43074"/>
        <dbReference type="ChEBI" id="CHEBI:57287"/>
        <dbReference type="ChEBI" id="CHEBI:57783"/>
        <dbReference type="ChEBI" id="CHEBI:58349"/>
        <dbReference type="EC" id="1.1.1.34"/>
    </reaction>
    <physiologicalReaction direction="right-to-left" evidence="19">
        <dbReference type="Rhea" id="RHEA:15991"/>
    </physiologicalReaction>
</comment>
<keyword evidence="5" id="KW-0153">Cholesterol metabolism</keyword>
<evidence type="ECO:0000256" key="18">
    <source>
        <dbReference type="ARBA" id="ARBA00023221"/>
    </source>
</evidence>
<dbReference type="Proteomes" id="UP000265120">
    <property type="component" value="Chromosome 14"/>
</dbReference>
<dbReference type="InterPro" id="IPR000731">
    <property type="entry name" value="SSD"/>
</dbReference>
<dbReference type="GO" id="GO:0015936">
    <property type="term" value="P:coenzyme A metabolic process"/>
    <property type="evidence" value="ECO:0007669"/>
    <property type="project" value="InterPro"/>
</dbReference>
<evidence type="ECO:0000256" key="14">
    <source>
        <dbReference type="ARBA" id="ARBA00023136"/>
    </source>
</evidence>
<dbReference type="Pfam" id="PF12349">
    <property type="entry name" value="Sterol-sensing"/>
    <property type="match status" value="1"/>
</dbReference>
<evidence type="ECO:0000256" key="20">
    <source>
        <dbReference type="RuleBase" id="RU361219"/>
    </source>
</evidence>
<evidence type="ECO:0000256" key="7">
    <source>
        <dbReference type="ARBA" id="ARBA00022778"/>
    </source>
</evidence>
<feature type="transmembrane region" description="Helical" evidence="20">
    <location>
        <begin position="56"/>
        <end position="77"/>
    </location>
</feature>
<keyword evidence="7" id="KW-0152">Cholesterol biosynthesis</keyword>
<dbReference type="Gene3D" id="3.90.770.10">
    <property type="entry name" value="3-hydroxy-3-methylglutaryl-coenzyme A Reductase, Chain A, domain 2"/>
    <property type="match status" value="1"/>
</dbReference>
<evidence type="ECO:0000256" key="12">
    <source>
        <dbReference type="ARBA" id="ARBA00023002"/>
    </source>
</evidence>
<evidence type="ECO:0000256" key="10">
    <source>
        <dbReference type="ARBA" id="ARBA00022955"/>
    </source>
</evidence>
<comment type="pathway">
    <text evidence="3 20">Metabolic intermediate biosynthesis; (R)-mevalonate biosynthesis; (R)-mevalonate from acetyl-CoA: step 3/3.</text>
</comment>
<evidence type="ECO:0000256" key="15">
    <source>
        <dbReference type="ARBA" id="ARBA00023140"/>
    </source>
</evidence>
<protein>
    <recommendedName>
        <fullName evidence="20">3-hydroxy-3-methylglutaryl coenzyme A reductase</fullName>
        <shortName evidence="20">HMG-CoA reductase</shortName>
        <ecNumber evidence="20">1.1.1.34</ecNumber>
    </recommendedName>
</protein>
<dbReference type="InterPro" id="IPR009029">
    <property type="entry name" value="HMG_CoA_Rdtase_sub-bd_dom_sf"/>
</dbReference>
<keyword evidence="11 20" id="KW-1133">Transmembrane helix</keyword>
<dbReference type="InterPro" id="IPR004816">
    <property type="entry name" value="HMG_CoA_Rdtase_metazoan"/>
</dbReference>
<accession>A0A3P8VR92</accession>
<organism evidence="23 24">
    <name type="scientific">Cynoglossus semilaevis</name>
    <name type="common">Tongue sole</name>
    <dbReference type="NCBI Taxonomy" id="244447"/>
    <lineage>
        <taxon>Eukaryota</taxon>
        <taxon>Metazoa</taxon>
        <taxon>Chordata</taxon>
        <taxon>Craniata</taxon>
        <taxon>Vertebrata</taxon>
        <taxon>Euteleostomi</taxon>
        <taxon>Actinopterygii</taxon>
        <taxon>Neopterygii</taxon>
        <taxon>Teleostei</taxon>
        <taxon>Neoteleostei</taxon>
        <taxon>Acanthomorphata</taxon>
        <taxon>Carangaria</taxon>
        <taxon>Pleuronectiformes</taxon>
        <taxon>Pleuronectoidei</taxon>
        <taxon>Cynoglossidae</taxon>
        <taxon>Cynoglossinae</taxon>
        <taxon>Cynoglossus</taxon>
    </lineage>
</organism>
<evidence type="ECO:0000256" key="21">
    <source>
        <dbReference type="SAM" id="MobiDB-lite"/>
    </source>
</evidence>
<keyword evidence="18" id="KW-0753">Steroid metabolism</keyword>
<dbReference type="SUPFAM" id="SSF56542">
    <property type="entry name" value="Substrate-binding domain of HMG-CoA reductase"/>
    <property type="match status" value="1"/>
</dbReference>
<keyword evidence="24" id="KW-1185">Reference proteome</keyword>
<dbReference type="AlphaFoldDB" id="A0A3P8VR92"/>
<dbReference type="PROSITE" id="PS01192">
    <property type="entry name" value="HMG_COA_REDUCTASE_3"/>
    <property type="match status" value="1"/>
</dbReference>
<keyword evidence="9 20" id="KW-0521">NADP</keyword>
<dbReference type="EC" id="1.1.1.34" evidence="20"/>
<dbReference type="CDD" id="cd00643">
    <property type="entry name" value="HMG-CoA_reductase_classI"/>
    <property type="match status" value="1"/>
</dbReference>
<dbReference type="PROSITE" id="PS50156">
    <property type="entry name" value="SSD"/>
    <property type="match status" value="1"/>
</dbReference>
<evidence type="ECO:0000256" key="16">
    <source>
        <dbReference type="ARBA" id="ARBA00023166"/>
    </source>
</evidence>
<evidence type="ECO:0000256" key="19">
    <source>
        <dbReference type="ARBA" id="ARBA00049909"/>
    </source>
</evidence>
<keyword evidence="6 20" id="KW-0812">Transmembrane</keyword>
<dbReference type="InterPro" id="IPR023076">
    <property type="entry name" value="HMG_CoA_Rdtase_CS"/>
</dbReference>
<sequence>MLARLFRLHGLLVASHPWEVIVGTLALTVCLMSMSNLATSSQMCTWNECPKVEEVSLNSDIIILTITRCMAIVYIYFQFKNLRQLGSKYILGITGLFTVFSSFVFSTVVIHFFGKELTGLNEALPFFLLLIDLSKACALAKFALSSNSQEEVRENISKGMSILGPTFTLDALVECLVIGIGTMSGVPQLEIMCCFGCMSVLANYVVFMTFFPACVSLVLELSRESREGRPVWQLSHFARVLAEEEDNKPNPVTQRVKIIMSLGLALVHAHTRLAAENPETRSFFLLLTTPRTTQPTVSSSFASVEQVITLSLALLLAVKYVFFEQTETESSLSLKSPIITSPPNQKPWGVEDCCRRDHPAQKPQKTTSVSSANNMTTSSASDSKASPESKTLTKDKGKTHNCPQFLFFNAFQRGARFLSNAEVVKLVTLGTIPSYKLETVLDNPEKGVSIRREMLSHKLPESSALVHLPYKDYDYSKVLGTCCENVIGYMPVPVGVAGPLLLDGKQFHVPMATTEGCLVASTNRGCRAIFLSGGCSSRILADGMSRGPVVRLPSACRAAEVKIWLETPEGFGVIKGVFDNTSRFARLEKLLTSIAGRNLYIRLQAQTGDAMGMNMISKGTEQALHRLQQLFPDMELLSVSGNFCTDKKSAAINWILGRGKTAVCEATISGKVVNELLKSTTAALVELNINKNLVGSAMAGSIGGFNAQAANIVAAVYIACGQDPAQTVGSSNCITQMEHTGPDGKDLYISCTMPSIELGTVGGGTNLPPQQACLQMLGVQGSSPEQPGENARQLARVVCATVLAGELSLLAALASGHLVKSHMTHNSGVLDLRGTGHQHRTLL</sequence>
<dbReference type="PROSITE" id="PS00318">
    <property type="entry name" value="HMG_COA_REDUCTASE_2"/>
    <property type="match status" value="1"/>
</dbReference>
<dbReference type="PROSITE" id="PS50065">
    <property type="entry name" value="HMG_COA_REDUCTASE_4"/>
    <property type="match status" value="1"/>
</dbReference>
<evidence type="ECO:0000259" key="22">
    <source>
        <dbReference type="PROSITE" id="PS50156"/>
    </source>
</evidence>
<feature type="transmembrane region" description="Helical" evidence="20">
    <location>
        <begin position="89"/>
        <end position="114"/>
    </location>
</feature>
<dbReference type="NCBIfam" id="TIGR00533">
    <property type="entry name" value="HMG_CoA_R_NADP"/>
    <property type="match status" value="1"/>
</dbReference>
<evidence type="ECO:0000256" key="2">
    <source>
        <dbReference type="ARBA" id="ARBA00004585"/>
    </source>
</evidence>
<dbReference type="InterPro" id="IPR002202">
    <property type="entry name" value="HMG_CoA_Rdtase"/>
</dbReference>
<evidence type="ECO:0000256" key="17">
    <source>
        <dbReference type="ARBA" id="ARBA00023180"/>
    </source>
</evidence>
<reference evidence="23 24" key="1">
    <citation type="journal article" date="2014" name="Nat. Genet.">
        <title>Whole-genome sequence of a flatfish provides insights into ZW sex chromosome evolution and adaptation to a benthic lifestyle.</title>
        <authorList>
            <person name="Chen S."/>
            <person name="Zhang G."/>
            <person name="Shao C."/>
            <person name="Huang Q."/>
            <person name="Liu G."/>
            <person name="Zhang P."/>
            <person name="Song W."/>
            <person name="An N."/>
            <person name="Chalopin D."/>
            <person name="Volff J.N."/>
            <person name="Hong Y."/>
            <person name="Li Q."/>
            <person name="Sha Z."/>
            <person name="Zhou H."/>
            <person name="Xie M."/>
            <person name="Yu Q."/>
            <person name="Liu Y."/>
            <person name="Xiang H."/>
            <person name="Wang N."/>
            <person name="Wu K."/>
            <person name="Yang C."/>
            <person name="Zhou Q."/>
            <person name="Liao X."/>
            <person name="Yang L."/>
            <person name="Hu Q."/>
            <person name="Zhang J."/>
            <person name="Meng L."/>
            <person name="Jin L."/>
            <person name="Tian Y."/>
            <person name="Lian J."/>
            <person name="Yang J."/>
            <person name="Miao G."/>
            <person name="Liu S."/>
            <person name="Liang Z."/>
            <person name="Yan F."/>
            <person name="Li Y."/>
            <person name="Sun B."/>
            <person name="Zhang H."/>
            <person name="Zhang J."/>
            <person name="Zhu Y."/>
            <person name="Du M."/>
            <person name="Zhao Y."/>
            <person name="Schartl M."/>
            <person name="Tang Q."/>
            <person name="Wang J."/>
        </authorList>
    </citation>
    <scope>NUCLEOTIDE SEQUENCE</scope>
</reference>
<keyword evidence="10" id="KW-0444">Lipid biosynthesis</keyword>
<dbReference type="InterPro" id="IPR023074">
    <property type="entry name" value="HMG_CoA_Rdtase_cat_sf"/>
</dbReference>
<dbReference type="PRINTS" id="PR00071">
    <property type="entry name" value="HMGCOARDTASE"/>
</dbReference>
<reference evidence="23" key="3">
    <citation type="submission" date="2025-09" db="UniProtKB">
        <authorList>
            <consortium name="Ensembl"/>
        </authorList>
    </citation>
    <scope>IDENTIFICATION</scope>
</reference>
<dbReference type="Ensembl" id="ENSCSET00000017948.1">
    <property type="protein sequence ID" value="ENSCSEP00000017728.1"/>
    <property type="gene ID" value="ENSCSEG00000011342.1"/>
</dbReference>
<comment type="similarity">
    <text evidence="4 20">Belongs to the HMG-CoA reductase family.</text>
</comment>
<dbReference type="NCBIfam" id="TIGR00920">
    <property type="entry name" value="2A060605"/>
    <property type="match status" value="1"/>
</dbReference>
<dbReference type="FunFam" id="1.10.3270.10:FF:000001">
    <property type="entry name" value="3-hydroxy-3-methylglutaryl coenzyme A reductase"/>
    <property type="match status" value="1"/>
</dbReference>
<dbReference type="Pfam" id="PF00368">
    <property type="entry name" value="HMG-CoA_red"/>
    <property type="match status" value="1"/>
</dbReference>
<dbReference type="Gene3D" id="1.10.3270.10">
    <property type="entry name" value="HMGR, N-terminal domain"/>
    <property type="match status" value="1"/>
</dbReference>
<dbReference type="PROSITE" id="PS00066">
    <property type="entry name" value="HMG_COA_REDUCTASE_1"/>
    <property type="match status" value="1"/>
</dbReference>
<feature type="compositionally biased region" description="Basic and acidic residues" evidence="21">
    <location>
        <begin position="385"/>
        <end position="397"/>
    </location>
</feature>
<dbReference type="GeneTree" id="ENSGT00940000155305"/>
<dbReference type="InterPro" id="IPR023282">
    <property type="entry name" value="HMG_CoA_Rdtase_N"/>
</dbReference>
<dbReference type="PANTHER" id="PTHR10572">
    <property type="entry name" value="3-HYDROXY-3-METHYLGLUTARYL-COENZYME A REDUCTASE"/>
    <property type="match status" value="1"/>
</dbReference>
<evidence type="ECO:0000256" key="8">
    <source>
        <dbReference type="ARBA" id="ARBA00022824"/>
    </source>
</evidence>
<evidence type="ECO:0000256" key="6">
    <source>
        <dbReference type="ARBA" id="ARBA00022692"/>
    </source>
</evidence>
<evidence type="ECO:0000256" key="4">
    <source>
        <dbReference type="ARBA" id="ARBA00007661"/>
    </source>
</evidence>
<dbReference type="FunFam" id="3.90.770.10:FF:000002">
    <property type="entry name" value="3-hydroxy-3-methylglutaryl coenzyme A reductase"/>
    <property type="match status" value="1"/>
</dbReference>
<dbReference type="InterPro" id="IPR053958">
    <property type="entry name" value="HMGCR/SNAP/NPC1-like_SSD"/>
</dbReference>
<evidence type="ECO:0000313" key="24">
    <source>
        <dbReference type="Proteomes" id="UP000265120"/>
    </source>
</evidence>
<dbReference type="SUPFAM" id="SSF82866">
    <property type="entry name" value="Multidrug efflux transporter AcrB transmembrane domain"/>
    <property type="match status" value="1"/>
</dbReference>
<evidence type="ECO:0000256" key="1">
    <source>
        <dbReference type="ARBA" id="ARBA00004477"/>
    </source>
</evidence>
<dbReference type="GO" id="GO:0050661">
    <property type="term" value="F:NADP binding"/>
    <property type="evidence" value="ECO:0007669"/>
    <property type="project" value="InterPro"/>
</dbReference>
<feature type="compositionally biased region" description="Low complexity" evidence="21">
    <location>
        <begin position="366"/>
        <end position="384"/>
    </location>
</feature>
<dbReference type="GO" id="GO:0006695">
    <property type="term" value="P:cholesterol biosynthetic process"/>
    <property type="evidence" value="ECO:0007669"/>
    <property type="project" value="UniProtKB-KW"/>
</dbReference>
<evidence type="ECO:0000256" key="5">
    <source>
        <dbReference type="ARBA" id="ARBA00022548"/>
    </source>
</evidence>
<evidence type="ECO:0000313" key="23">
    <source>
        <dbReference type="Ensembl" id="ENSCSEP00000017728.1"/>
    </source>
</evidence>
<proteinExistence type="inferred from homology"/>
<dbReference type="GO" id="GO:0004420">
    <property type="term" value="F:hydroxymethylglutaryl-CoA reductase (NADPH) activity"/>
    <property type="evidence" value="ECO:0007669"/>
    <property type="project" value="UniProtKB-EC"/>
</dbReference>
<evidence type="ECO:0000256" key="3">
    <source>
        <dbReference type="ARBA" id="ARBA00005084"/>
    </source>
</evidence>